<dbReference type="PANTHER" id="PTHR13274">
    <property type="entry name" value="MITOCHONDRIAL RIBOSOMAL PROTEIN S25"/>
    <property type="match status" value="1"/>
</dbReference>
<dbReference type="SMART" id="SM00916">
    <property type="entry name" value="L51_S25_CI-B8"/>
    <property type="match status" value="1"/>
</dbReference>
<dbReference type="GO" id="GO:1990904">
    <property type="term" value="C:ribonucleoprotein complex"/>
    <property type="evidence" value="ECO:0007669"/>
    <property type="project" value="UniProtKB-KW"/>
</dbReference>
<keyword evidence="9" id="KW-1185">Reference proteome</keyword>
<feature type="domain" description="Ribosomal protein/NADH dehydrogenase" evidence="8">
    <location>
        <begin position="37"/>
        <end position="106"/>
    </location>
</feature>
<evidence type="ECO:0000256" key="7">
    <source>
        <dbReference type="ARBA" id="ARBA00035369"/>
    </source>
</evidence>
<evidence type="ECO:0000259" key="8">
    <source>
        <dbReference type="SMART" id="SM00916"/>
    </source>
</evidence>
<sequence length="196" mass="23049">MGLMRGRAPIRRTIGYLKSSQLFLKPNLKIMMSNIIPNHPASYGLQEFIFWHLPQLQYKNQRVQFLTFRCISPTPYIQLINVHGESLAMDCYGQSKEDIFKEFSTSFCYPKEDIERISQIRDRQMYGADIKNSRPEKFGPQYRRNCICLVEGQVPCPAFEKLPKEMRGKYTPLSTRNKWRVAEEELLQLGQEETEE</sequence>
<evidence type="ECO:0000256" key="5">
    <source>
        <dbReference type="ARBA" id="ARBA00023274"/>
    </source>
</evidence>
<dbReference type="GeneID" id="111108044"/>
<keyword evidence="4" id="KW-0496">Mitochondrion</keyword>
<gene>
    <name evidence="10" type="primary">LOC111108044</name>
</gene>
<proteinExistence type="inferred from homology"/>
<dbReference type="InterPro" id="IPR007741">
    <property type="entry name" value="Ribosomal_mL43/mS25/NADH_DH"/>
</dbReference>
<comment type="subcellular location">
    <subcellularLocation>
        <location evidence="1">Mitochondrion</location>
    </subcellularLocation>
</comment>
<dbReference type="InterPro" id="IPR040049">
    <property type="entry name" value="Ribosomal_mS25/mL61"/>
</dbReference>
<evidence type="ECO:0000256" key="6">
    <source>
        <dbReference type="ARBA" id="ARBA00035139"/>
    </source>
</evidence>
<dbReference type="KEGG" id="cvn:111108044"/>
<dbReference type="PANTHER" id="PTHR13274:SF2">
    <property type="entry name" value="SMALL RIBOSOMAL SUBUNIT PROTEIN MS25"/>
    <property type="match status" value="1"/>
</dbReference>
<keyword evidence="3" id="KW-0689">Ribosomal protein</keyword>
<dbReference type="GO" id="GO:0005840">
    <property type="term" value="C:ribosome"/>
    <property type="evidence" value="ECO:0007669"/>
    <property type="project" value="UniProtKB-KW"/>
</dbReference>
<evidence type="ECO:0000256" key="2">
    <source>
        <dbReference type="ARBA" id="ARBA00008046"/>
    </source>
</evidence>
<protein>
    <recommendedName>
        <fullName evidence="6">Small ribosomal subunit protein mS25</fullName>
    </recommendedName>
    <alternativeName>
        <fullName evidence="7">28S ribosomal protein S25, mitochondrial</fullName>
    </alternativeName>
</protein>
<accession>A0A8B8B841</accession>
<dbReference type="InterPro" id="IPR036249">
    <property type="entry name" value="Thioredoxin-like_sf"/>
</dbReference>
<reference evidence="10" key="1">
    <citation type="submission" date="2025-08" db="UniProtKB">
        <authorList>
            <consortium name="RefSeq"/>
        </authorList>
    </citation>
    <scope>IDENTIFICATION</scope>
    <source>
        <tissue evidence="10">Whole sample</tissue>
    </source>
</reference>
<organism evidence="9 10">
    <name type="scientific">Crassostrea virginica</name>
    <name type="common">Eastern oyster</name>
    <dbReference type="NCBI Taxonomy" id="6565"/>
    <lineage>
        <taxon>Eukaryota</taxon>
        <taxon>Metazoa</taxon>
        <taxon>Spiralia</taxon>
        <taxon>Lophotrochozoa</taxon>
        <taxon>Mollusca</taxon>
        <taxon>Bivalvia</taxon>
        <taxon>Autobranchia</taxon>
        <taxon>Pteriomorphia</taxon>
        <taxon>Ostreida</taxon>
        <taxon>Ostreoidea</taxon>
        <taxon>Ostreidae</taxon>
        <taxon>Crassostrea</taxon>
    </lineage>
</organism>
<dbReference type="Proteomes" id="UP000694844">
    <property type="component" value="Chromosome 8"/>
</dbReference>
<keyword evidence="5" id="KW-0687">Ribonucleoprotein</keyword>
<evidence type="ECO:0000256" key="4">
    <source>
        <dbReference type="ARBA" id="ARBA00023128"/>
    </source>
</evidence>
<evidence type="ECO:0000256" key="3">
    <source>
        <dbReference type="ARBA" id="ARBA00022980"/>
    </source>
</evidence>
<dbReference type="GO" id="GO:0005739">
    <property type="term" value="C:mitochondrion"/>
    <property type="evidence" value="ECO:0007669"/>
    <property type="project" value="UniProtKB-SubCell"/>
</dbReference>
<comment type="similarity">
    <text evidence="2">Belongs to the mitochondrion-specific ribosomal protein mS25 family.</text>
</comment>
<dbReference type="OrthoDB" id="5919182at2759"/>
<evidence type="ECO:0000256" key="1">
    <source>
        <dbReference type="ARBA" id="ARBA00004173"/>
    </source>
</evidence>
<evidence type="ECO:0000313" key="10">
    <source>
        <dbReference type="RefSeq" id="XP_022299241.1"/>
    </source>
</evidence>
<name>A0A8B8B841_CRAVI</name>
<dbReference type="Pfam" id="PF05047">
    <property type="entry name" value="L51_S25_CI-B8"/>
    <property type="match status" value="1"/>
</dbReference>
<dbReference type="RefSeq" id="XP_022299241.1">
    <property type="nucleotide sequence ID" value="XM_022443533.1"/>
</dbReference>
<dbReference type="AlphaFoldDB" id="A0A8B8B841"/>
<evidence type="ECO:0000313" key="9">
    <source>
        <dbReference type="Proteomes" id="UP000694844"/>
    </source>
</evidence>
<dbReference type="GO" id="GO:0003735">
    <property type="term" value="F:structural constituent of ribosome"/>
    <property type="evidence" value="ECO:0007669"/>
    <property type="project" value="InterPro"/>
</dbReference>
<dbReference type="SUPFAM" id="SSF52833">
    <property type="entry name" value="Thioredoxin-like"/>
    <property type="match status" value="1"/>
</dbReference>